<comment type="caution">
    <text evidence="11">The sequence shown here is derived from an EMBL/GenBank/DDBJ whole genome shotgun (WGS) entry which is preliminary data.</text>
</comment>
<evidence type="ECO:0000256" key="7">
    <source>
        <dbReference type="ARBA" id="ARBA00023163"/>
    </source>
</evidence>
<dbReference type="GO" id="GO:0006355">
    <property type="term" value="P:regulation of DNA-templated transcription"/>
    <property type="evidence" value="ECO:0007669"/>
    <property type="project" value="InterPro"/>
</dbReference>
<dbReference type="InterPro" id="IPR016849">
    <property type="entry name" value="Rtt109"/>
</dbReference>
<evidence type="ECO:0000256" key="9">
    <source>
        <dbReference type="ARBA" id="ARBA00048940"/>
    </source>
</evidence>
<comment type="catalytic activity">
    <reaction evidence="9">
        <text>L-lysyl-[histone] + acetyl-CoA = N(6)-acetyl-L-lysyl-[histone] + CoA + H(+)</text>
        <dbReference type="Rhea" id="RHEA:21992"/>
        <dbReference type="Rhea" id="RHEA-COMP:9845"/>
        <dbReference type="Rhea" id="RHEA-COMP:11338"/>
        <dbReference type="ChEBI" id="CHEBI:15378"/>
        <dbReference type="ChEBI" id="CHEBI:29969"/>
        <dbReference type="ChEBI" id="CHEBI:57287"/>
        <dbReference type="ChEBI" id="CHEBI:57288"/>
        <dbReference type="ChEBI" id="CHEBI:61930"/>
        <dbReference type="EC" id="2.3.1.48"/>
    </reaction>
    <physiologicalReaction direction="left-to-right" evidence="9">
        <dbReference type="Rhea" id="RHEA:21993"/>
    </physiologicalReaction>
</comment>
<dbReference type="InterPro" id="IPR013178">
    <property type="entry name" value="Histone_AcTrfase_Rtt109/CBP"/>
</dbReference>
<keyword evidence="7" id="KW-0804">Transcription</keyword>
<name>A0A167ZN65_9HYPO</name>
<evidence type="ECO:0000313" key="11">
    <source>
        <dbReference type="EMBL" id="KZZ92889.1"/>
    </source>
</evidence>
<evidence type="ECO:0000256" key="5">
    <source>
        <dbReference type="ARBA" id="ARBA00022990"/>
    </source>
</evidence>
<evidence type="ECO:0000256" key="6">
    <source>
        <dbReference type="ARBA" id="ARBA00023015"/>
    </source>
</evidence>
<keyword evidence="8" id="KW-0539">Nucleus</keyword>
<keyword evidence="6" id="KW-0805">Transcription regulation</keyword>
<evidence type="ECO:0000256" key="10">
    <source>
        <dbReference type="SAM" id="MobiDB-lite"/>
    </source>
</evidence>
<dbReference type="SMART" id="SM01250">
    <property type="entry name" value="KAT11"/>
    <property type="match status" value="1"/>
</dbReference>
<evidence type="ECO:0000313" key="12">
    <source>
        <dbReference type="Proteomes" id="UP000078544"/>
    </source>
</evidence>
<dbReference type="EC" id="2.3.1.48" evidence="2"/>
<dbReference type="EMBL" id="AZGY01000014">
    <property type="protein sequence ID" value="KZZ92889.1"/>
    <property type="molecule type" value="Genomic_DNA"/>
</dbReference>
<organism evidence="11 12">
    <name type="scientific">Moelleriella libera RCEF 2490</name>
    <dbReference type="NCBI Taxonomy" id="1081109"/>
    <lineage>
        <taxon>Eukaryota</taxon>
        <taxon>Fungi</taxon>
        <taxon>Dikarya</taxon>
        <taxon>Ascomycota</taxon>
        <taxon>Pezizomycotina</taxon>
        <taxon>Sordariomycetes</taxon>
        <taxon>Hypocreomycetidae</taxon>
        <taxon>Hypocreales</taxon>
        <taxon>Clavicipitaceae</taxon>
        <taxon>Moelleriella</taxon>
    </lineage>
</organism>
<keyword evidence="4" id="KW-0227">DNA damage</keyword>
<dbReference type="GO" id="GO:0005634">
    <property type="term" value="C:nucleus"/>
    <property type="evidence" value="ECO:0007669"/>
    <property type="project" value="UniProtKB-SubCell"/>
</dbReference>
<dbReference type="PANTHER" id="PTHR31571:SF2">
    <property type="entry name" value="HISTONE ACETYLTRANSFERASE RTT109"/>
    <property type="match status" value="1"/>
</dbReference>
<evidence type="ECO:0000256" key="1">
    <source>
        <dbReference type="ARBA" id="ARBA00004123"/>
    </source>
</evidence>
<comment type="subcellular location">
    <subcellularLocation>
        <location evidence="1">Nucleus</location>
    </subcellularLocation>
</comment>
<dbReference type="Proteomes" id="UP000078544">
    <property type="component" value="Unassembled WGS sequence"/>
</dbReference>
<feature type="region of interest" description="Disordered" evidence="10">
    <location>
        <begin position="361"/>
        <end position="424"/>
    </location>
</feature>
<feature type="compositionally biased region" description="Low complexity" evidence="10">
    <location>
        <begin position="74"/>
        <end position="104"/>
    </location>
</feature>
<dbReference type="PROSITE" id="PS51728">
    <property type="entry name" value="RTT109_HAT"/>
    <property type="match status" value="1"/>
</dbReference>
<feature type="compositionally biased region" description="Polar residues" evidence="10">
    <location>
        <begin position="383"/>
        <end position="393"/>
    </location>
</feature>
<evidence type="ECO:0000256" key="8">
    <source>
        <dbReference type="ARBA" id="ARBA00023242"/>
    </source>
</evidence>
<keyword evidence="12" id="KW-1185">Reference proteome</keyword>
<gene>
    <name evidence="11" type="ORF">AAL_05921</name>
</gene>
<accession>A0A167ZN65</accession>
<evidence type="ECO:0000256" key="3">
    <source>
        <dbReference type="ARBA" id="ARBA00022679"/>
    </source>
</evidence>
<dbReference type="GO" id="GO:0032931">
    <property type="term" value="F:histone H3K56 acetyltransferase activity"/>
    <property type="evidence" value="ECO:0007669"/>
    <property type="project" value="TreeGrafter"/>
</dbReference>
<feature type="region of interest" description="Disordered" evidence="10">
    <location>
        <begin position="1"/>
        <end position="22"/>
    </location>
</feature>
<dbReference type="GO" id="GO:0006974">
    <property type="term" value="P:DNA damage response"/>
    <property type="evidence" value="ECO:0007669"/>
    <property type="project" value="UniProtKB-KW"/>
</dbReference>
<keyword evidence="3 11" id="KW-0808">Transferase</keyword>
<dbReference type="Pfam" id="PF08214">
    <property type="entry name" value="HAT_KAT11"/>
    <property type="match status" value="1"/>
</dbReference>
<evidence type="ECO:0000256" key="2">
    <source>
        <dbReference type="ARBA" id="ARBA00013184"/>
    </source>
</evidence>
<dbReference type="OrthoDB" id="3361892at2759"/>
<feature type="compositionally biased region" description="Polar residues" evidence="10">
    <location>
        <begin position="361"/>
        <end position="373"/>
    </location>
</feature>
<evidence type="ECO:0000256" key="4">
    <source>
        <dbReference type="ARBA" id="ARBA00022763"/>
    </source>
</evidence>
<dbReference type="InterPro" id="IPR051236">
    <property type="entry name" value="HAT_RTT109-like"/>
</dbReference>
<proteinExistence type="predicted"/>
<feature type="compositionally biased region" description="Low complexity" evidence="10">
    <location>
        <begin position="9"/>
        <end position="18"/>
    </location>
</feature>
<dbReference type="PANTHER" id="PTHR31571">
    <property type="entry name" value="ALTERED INHERITANCE OF MITOCHONDRIA PROTEIN 6"/>
    <property type="match status" value="1"/>
</dbReference>
<dbReference type="STRING" id="1081109.A0A167ZN65"/>
<protein>
    <recommendedName>
        <fullName evidence="2">histone acetyltransferase</fullName>
        <ecNumber evidence="2">2.3.1.48</ecNumber>
    </recommendedName>
</protein>
<dbReference type="AlphaFoldDB" id="A0A167ZN65"/>
<sequence>MSGDAPDPSSSTSSWKSSSLEKRLAGVLPKNVPFGIYHVTTPPRKTDALCSAPPNERPLRTYCETQFLVVTVTVPPNGPTSSTVTTSAGTTASDDPAPRTEPATTPTPPPSREVVVLGIEVFIFTTAYSTTLFVSKADSTGYLHLLYLPKGAPSPIREVCAAFIQYLVEHRKRKKLQFVVSLFARAQGQYLFPRSVDHGAKHVLDDRGLIKWWCRVLDPLMLSPHAPSVRGYLVVPGLDAYETRAFLPRGVVTSSSSSDKSSSRWSLGHPLEKISHYCREFDWVPPRCLIPRFPDDPKSRFRDELDDEAARSGAMRLTGSWKSVKTLDVFWDMMAYRQECSSGRMTGFIWVVFDDHVENPPLSQTPAPSLSSPPRTPEKQQRLRTITTPSTTPRKLFPSKPDGSSTNKQHDATKTTMKRKKKRIKLRGPIRPRQPKIKSVQRNFVPKMPIRTAYYSWPPEGRGERIVNETTYKRINELMLHTDFSTLDKAVGSSRRWINEVGIGNKWGKTVVGERDVPASQPEHGSQDAAGAAVKSIPPGLIKRKRANSLEEKGGQVNVLSAGIVKKKTSEDQSLADGARQVNTLASNLVRKKPKT</sequence>
<feature type="region of interest" description="Disordered" evidence="10">
    <location>
        <begin position="74"/>
        <end position="111"/>
    </location>
</feature>
<keyword evidence="5" id="KW-0007">Acetylation</keyword>
<reference evidence="11 12" key="1">
    <citation type="journal article" date="2016" name="Genome Biol. Evol.">
        <title>Divergent and convergent evolution of fungal pathogenicity.</title>
        <authorList>
            <person name="Shang Y."/>
            <person name="Xiao G."/>
            <person name="Zheng P."/>
            <person name="Cen K."/>
            <person name="Zhan S."/>
            <person name="Wang C."/>
        </authorList>
    </citation>
    <scope>NUCLEOTIDE SEQUENCE [LARGE SCALE GENOMIC DNA]</scope>
    <source>
        <strain evidence="11 12">RCEF 2490</strain>
    </source>
</reference>